<dbReference type="AlphaFoldDB" id="A0A9P5XJJ7"/>
<dbReference type="Proteomes" id="UP000807342">
    <property type="component" value="Unassembled WGS sequence"/>
</dbReference>
<dbReference type="OrthoDB" id="6513042at2759"/>
<feature type="domain" description="DNA2/NAM7 helicase helicase" evidence="1">
    <location>
        <begin position="367"/>
        <end position="438"/>
    </location>
</feature>
<proteinExistence type="predicted"/>
<protein>
    <recommendedName>
        <fullName evidence="1">DNA2/NAM7 helicase helicase domain-containing protein</fullName>
    </recommendedName>
</protein>
<evidence type="ECO:0000259" key="1">
    <source>
        <dbReference type="Pfam" id="PF13086"/>
    </source>
</evidence>
<dbReference type="EMBL" id="MU151078">
    <property type="protein sequence ID" value="KAF9451890.1"/>
    <property type="molecule type" value="Genomic_DNA"/>
</dbReference>
<dbReference type="PANTHER" id="PTHR43788:SF8">
    <property type="entry name" value="DNA-BINDING PROTEIN SMUBP-2"/>
    <property type="match status" value="1"/>
</dbReference>
<comment type="caution">
    <text evidence="2">The sequence shown here is derived from an EMBL/GenBank/DDBJ whole genome shotgun (WGS) entry which is preliminary data.</text>
</comment>
<dbReference type="PANTHER" id="PTHR43788">
    <property type="entry name" value="DNA2/NAM7 HELICASE FAMILY MEMBER"/>
    <property type="match status" value="1"/>
</dbReference>
<accession>A0A9P5XJJ7</accession>
<evidence type="ECO:0000313" key="2">
    <source>
        <dbReference type="EMBL" id="KAF9451890.1"/>
    </source>
</evidence>
<keyword evidence="3" id="KW-1185">Reference proteome</keyword>
<name>A0A9P5XJJ7_9AGAR</name>
<dbReference type="Gene3D" id="3.40.50.300">
    <property type="entry name" value="P-loop containing nucleotide triphosphate hydrolases"/>
    <property type="match status" value="1"/>
</dbReference>
<dbReference type="InterPro" id="IPR050534">
    <property type="entry name" value="Coronavir_polyprotein_1ab"/>
</dbReference>
<dbReference type="InterPro" id="IPR027417">
    <property type="entry name" value="P-loop_NTPase"/>
</dbReference>
<dbReference type="CDD" id="cd17934">
    <property type="entry name" value="DEXXQc_Upf1-like"/>
    <property type="match status" value="1"/>
</dbReference>
<sequence>MANPRSVFSIPQKILPDHEEEITATSVHEDHLSQVVLDQFLRSVVDGKIGLAPTYDSQQVLVSIAFASQNQVLIVKLSANSRFATQKRDLLNKMIFLNSSFQKYAFHMDKLSTSLFYDFSLRIVEAVDILSGSPERRHLLKTKVLMLGGEPKVDSRSVIQLFREEESFRTGRSVVALQAWAAYQAALELPYFVIPCSIDTTIFSGDELKFLAKTIRDAEQLRGLKPLVVRNEIEDECEFGDKLTVRSSRYKTRIMRPGSNQVSVEMTRDGQTSKFAGRLSHLQGRMAQLDVSGVSHAESVSICTMGREDPTTAEALRGNILLRVMQDIDAFLALPFVRDIWFPEKDEGPLANTFSEPIPFAFSDQPLNGSQKSAVEAILSNKPSKRVVLIQGPPGTGKTTVISTAVINIMASRDTERNVWLVAQSNVAVKNIAEKLASLGFFDFKLLVSKEFHFDWYLLTFNIPIACCLT</sequence>
<reference evidence="2" key="1">
    <citation type="submission" date="2020-11" db="EMBL/GenBank/DDBJ databases">
        <authorList>
            <consortium name="DOE Joint Genome Institute"/>
            <person name="Ahrendt S."/>
            <person name="Riley R."/>
            <person name="Andreopoulos W."/>
            <person name="Labutti K."/>
            <person name="Pangilinan J."/>
            <person name="Ruiz-Duenas F.J."/>
            <person name="Barrasa J.M."/>
            <person name="Sanchez-Garcia M."/>
            <person name="Camarero S."/>
            <person name="Miyauchi S."/>
            <person name="Serrano A."/>
            <person name="Linde D."/>
            <person name="Babiker R."/>
            <person name="Drula E."/>
            <person name="Ayuso-Fernandez I."/>
            <person name="Pacheco R."/>
            <person name="Padilla G."/>
            <person name="Ferreira P."/>
            <person name="Barriuso J."/>
            <person name="Kellner H."/>
            <person name="Castanera R."/>
            <person name="Alfaro M."/>
            <person name="Ramirez L."/>
            <person name="Pisabarro A.G."/>
            <person name="Kuo A."/>
            <person name="Tritt A."/>
            <person name="Lipzen A."/>
            <person name="He G."/>
            <person name="Yan M."/>
            <person name="Ng V."/>
            <person name="Cullen D."/>
            <person name="Martin F."/>
            <person name="Rosso M.-N."/>
            <person name="Henrissat B."/>
            <person name="Hibbett D."/>
            <person name="Martinez A.T."/>
            <person name="Grigoriev I.V."/>
        </authorList>
    </citation>
    <scope>NUCLEOTIDE SEQUENCE</scope>
    <source>
        <strain evidence="2">MF-IS2</strain>
    </source>
</reference>
<dbReference type="InterPro" id="IPR041677">
    <property type="entry name" value="DNA2/NAM7_AAA_11"/>
</dbReference>
<gene>
    <name evidence="2" type="ORF">P691DRAFT_662219</name>
</gene>
<evidence type="ECO:0000313" key="3">
    <source>
        <dbReference type="Proteomes" id="UP000807342"/>
    </source>
</evidence>
<organism evidence="2 3">
    <name type="scientific">Macrolepiota fuliginosa MF-IS2</name>
    <dbReference type="NCBI Taxonomy" id="1400762"/>
    <lineage>
        <taxon>Eukaryota</taxon>
        <taxon>Fungi</taxon>
        <taxon>Dikarya</taxon>
        <taxon>Basidiomycota</taxon>
        <taxon>Agaricomycotina</taxon>
        <taxon>Agaricomycetes</taxon>
        <taxon>Agaricomycetidae</taxon>
        <taxon>Agaricales</taxon>
        <taxon>Agaricineae</taxon>
        <taxon>Agaricaceae</taxon>
        <taxon>Macrolepiota</taxon>
    </lineage>
</organism>
<dbReference type="Pfam" id="PF13086">
    <property type="entry name" value="AAA_11"/>
    <property type="match status" value="1"/>
</dbReference>
<dbReference type="SUPFAM" id="SSF52540">
    <property type="entry name" value="P-loop containing nucleoside triphosphate hydrolases"/>
    <property type="match status" value="1"/>
</dbReference>
<dbReference type="GO" id="GO:0043139">
    <property type="term" value="F:5'-3' DNA helicase activity"/>
    <property type="evidence" value="ECO:0007669"/>
    <property type="project" value="TreeGrafter"/>
</dbReference>